<accession>A0ABQ8XWM6</accession>
<feature type="compositionally biased region" description="Basic and acidic residues" evidence="2">
    <location>
        <begin position="1"/>
        <end position="10"/>
    </location>
</feature>
<feature type="compositionally biased region" description="Basic and acidic residues" evidence="2">
    <location>
        <begin position="17"/>
        <end position="39"/>
    </location>
</feature>
<protein>
    <submittedName>
        <fullName evidence="3">Uncharacterized protein</fullName>
    </submittedName>
</protein>
<name>A0ABQ8XWM6_9EUKA</name>
<feature type="region of interest" description="Disordered" evidence="2">
    <location>
        <begin position="239"/>
        <end position="261"/>
    </location>
</feature>
<dbReference type="EMBL" id="JAOAOG010000240">
    <property type="protein sequence ID" value="KAJ6237021.1"/>
    <property type="molecule type" value="Genomic_DNA"/>
</dbReference>
<reference evidence="3" key="1">
    <citation type="submission" date="2022-08" db="EMBL/GenBank/DDBJ databases">
        <title>Novel sulfate-reducing endosymbionts in the free-living metamonad Anaeramoeba.</title>
        <authorList>
            <person name="Jerlstrom-Hultqvist J."/>
            <person name="Cepicka I."/>
            <person name="Gallot-Lavallee L."/>
            <person name="Salas-Leiva D."/>
            <person name="Curtis B.A."/>
            <person name="Zahonova K."/>
            <person name="Pipaliya S."/>
            <person name="Dacks J."/>
            <person name="Roger A.J."/>
        </authorList>
    </citation>
    <scope>NUCLEOTIDE SEQUENCE</scope>
    <source>
        <strain evidence="3">Schooner1</strain>
    </source>
</reference>
<proteinExistence type="predicted"/>
<feature type="region of interest" description="Disordered" evidence="2">
    <location>
        <begin position="1"/>
        <end position="39"/>
    </location>
</feature>
<feature type="coiled-coil region" evidence="1">
    <location>
        <begin position="404"/>
        <end position="466"/>
    </location>
</feature>
<evidence type="ECO:0000313" key="3">
    <source>
        <dbReference type="EMBL" id="KAJ6237021.1"/>
    </source>
</evidence>
<organism evidence="3 4">
    <name type="scientific">Anaeramoeba flamelloides</name>
    <dbReference type="NCBI Taxonomy" id="1746091"/>
    <lineage>
        <taxon>Eukaryota</taxon>
        <taxon>Metamonada</taxon>
        <taxon>Anaeramoebidae</taxon>
        <taxon>Anaeramoeba</taxon>
    </lineage>
</organism>
<gene>
    <name evidence="3" type="ORF">M0813_03428</name>
</gene>
<keyword evidence="1" id="KW-0175">Coiled coil</keyword>
<dbReference type="Proteomes" id="UP001150062">
    <property type="component" value="Unassembled WGS sequence"/>
</dbReference>
<comment type="caution">
    <text evidence="3">The sequence shown here is derived from an EMBL/GenBank/DDBJ whole genome shotgun (WGS) entry which is preliminary data.</text>
</comment>
<evidence type="ECO:0000256" key="1">
    <source>
        <dbReference type="SAM" id="Coils"/>
    </source>
</evidence>
<evidence type="ECO:0000256" key="2">
    <source>
        <dbReference type="SAM" id="MobiDB-lite"/>
    </source>
</evidence>
<feature type="coiled-coil region" evidence="1">
    <location>
        <begin position="40"/>
        <end position="146"/>
    </location>
</feature>
<sequence length="688" mass="82646">MKEKREREREREEEEPKEPKEPKQVQNKPTDDPKKKSPKIEDLQKLLIQANEQIEQQNYLINGKTQQINNFEKQLTRKNHKIKSLQKQLNKKDIKINKIKLLKRQPSEKLNEINTINQTEKQTKKFNETKNQINQIEKKNQKKRINFQEIFLILQEPKTTEQIYYNSTEEFPQTLNNFLSNRSVFFENSKSKEQINQETINSLKNEIQEIYQKIKKNYEKQQKINKIISDHNINQLFDLKQNSNNNDDDDDKGIQNKKDNDNNNNLEKKILNLVTYIKEFNNFENIKLKEFNKKKYSISKIFKKLSKDLQEKIIITDQNELNSYSLKYQNGYEKKINEIEELKLFIGKIQIIKRKLIDLKAIVHQLYEFKEKLNIINLLIHPYLKYIEKNNKLKNKIPILFKNDQQISQKIKKLKRDILNKEEKLEESENIPNNQDQIKKIENSINELEKNKKKFLKKKIKNYQTLILIIFKHFPEQISEKNISLRQFSNQNKKNLLEKLKNKTKFTFILKKKIQELNPESINIQCIFKILFNFQKKQFQNIQSTKNDKIDLNLIQICTNSNINKLQEIKNVQLTINNDNNNKNNKNNQIKFVQELVLENHFCFYYFHDNFLIEKPIIFKFQNQKILFIYDLKENGQIKWKSNSNDQIFKVIHENKNNAFGPIELGKSDENLFNHEGIPQLLAETSNN</sequence>
<evidence type="ECO:0000313" key="4">
    <source>
        <dbReference type="Proteomes" id="UP001150062"/>
    </source>
</evidence>
<feature type="compositionally biased region" description="Basic and acidic residues" evidence="2">
    <location>
        <begin position="252"/>
        <end position="261"/>
    </location>
</feature>
<keyword evidence="4" id="KW-1185">Reference proteome</keyword>